<dbReference type="EMBL" id="HQ453156">
    <property type="protein sequence ID" value="AEA07513.1"/>
    <property type="molecule type" value="Genomic_DNA"/>
</dbReference>
<dbReference type="AlphaFoldDB" id="F2XG33"/>
<dbReference type="EMBL" id="HQ453154">
    <property type="protein sequence ID" value="AEA07511.1"/>
    <property type="molecule type" value="Genomic_DNA"/>
</dbReference>
<keyword evidence="1" id="KW-1133">Transmembrane helix</keyword>
<keyword evidence="1" id="KW-0812">Transmembrane</keyword>
<dbReference type="EMBL" id="HQ453155">
    <property type="protein sequence ID" value="AEA07512.1"/>
    <property type="molecule type" value="Genomic_DNA"/>
</dbReference>
<evidence type="ECO:0000256" key="1">
    <source>
        <dbReference type="SAM" id="Phobius"/>
    </source>
</evidence>
<geneLocation type="mitochondrion" evidence="3"/>
<feature type="transmembrane region" description="Helical" evidence="1">
    <location>
        <begin position="30"/>
        <end position="46"/>
    </location>
</feature>
<gene>
    <name evidence="3" type="primary">ND6</name>
</gene>
<keyword evidence="1" id="KW-0472">Membrane</keyword>
<reference evidence="3" key="1">
    <citation type="journal article" date="2010" name="Waterbirds">
        <title>Genetic characterization of neotropical Jabiru storks: insights for conservation.</title>
        <authorList>
            <person name="Lopes I.F."/>
            <person name="Haig S.M."/>
            <person name="Del Lama S.N."/>
        </authorList>
    </citation>
    <scope>NUCLEOTIDE SEQUENCE</scope>
</reference>
<proteinExistence type="predicted"/>
<feature type="chain" id="PRO_5011938655" evidence="2">
    <location>
        <begin position="16"/>
        <end position="47"/>
    </location>
</feature>
<dbReference type="EMBL" id="HQ453150">
    <property type="protein sequence ID" value="AEA07507.1"/>
    <property type="molecule type" value="Genomic_DNA"/>
</dbReference>
<protein>
    <submittedName>
        <fullName evidence="3">NADH dehydrogenase subunit 6</fullName>
    </submittedName>
</protein>
<dbReference type="EMBL" id="HQ453168">
    <property type="protein sequence ID" value="AEA07525.1"/>
    <property type="molecule type" value="Genomic_DNA"/>
</dbReference>
<feature type="non-terminal residue" evidence="3">
    <location>
        <position position="47"/>
    </location>
</feature>
<organism evidence="3">
    <name type="scientific">Jabiru mycteria</name>
    <name type="common">Jabiru stork</name>
    <dbReference type="NCBI Taxonomy" id="33591"/>
    <lineage>
        <taxon>Eukaryota</taxon>
        <taxon>Metazoa</taxon>
        <taxon>Chordata</taxon>
        <taxon>Craniata</taxon>
        <taxon>Vertebrata</taxon>
        <taxon>Euteleostomi</taxon>
        <taxon>Archelosauria</taxon>
        <taxon>Archosauria</taxon>
        <taxon>Dinosauria</taxon>
        <taxon>Saurischia</taxon>
        <taxon>Theropoda</taxon>
        <taxon>Coelurosauria</taxon>
        <taxon>Aves</taxon>
        <taxon>Neognathae</taxon>
        <taxon>Neoaves</taxon>
        <taxon>Aequornithes</taxon>
        <taxon>Ciconiiformes</taxon>
        <taxon>Ciconiidae</taxon>
        <taxon>Jabiru</taxon>
    </lineage>
</organism>
<name>F2XG33_JABMY</name>
<evidence type="ECO:0000313" key="3">
    <source>
        <dbReference type="EMBL" id="AEA07507.1"/>
    </source>
</evidence>
<dbReference type="EMBL" id="HQ453166">
    <property type="protein sequence ID" value="AEA07523.1"/>
    <property type="molecule type" value="Genomic_DNA"/>
</dbReference>
<dbReference type="EMBL" id="HQ453151">
    <property type="protein sequence ID" value="AEA07508.1"/>
    <property type="molecule type" value="Genomic_DNA"/>
</dbReference>
<dbReference type="EMBL" id="HQ453163">
    <property type="protein sequence ID" value="AEA07520.1"/>
    <property type="molecule type" value="Genomic_DNA"/>
</dbReference>
<dbReference type="EMBL" id="HQ453165">
    <property type="protein sequence ID" value="AEA07522.1"/>
    <property type="molecule type" value="Genomic_DNA"/>
</dbReference>
<feature type="signal peptide" evidence="2">
    <location>
        <begin position="1"/>
        <end position="15"/>
    </location>
</feature>
<keyword evidence="3" id="KW-0496">Mitochondrion</keyword>
<keyword evidence="2" id="KW-0732">Signal</keyword>
<evidence type="ECO:0000256" key="2">
    <source>
        <dbReference type="SAM" id="SignalP"/>
    </source>
</evidence>
<dbReference type="EMBL" id="HQ453162">
    <property type="protein sequence ID" value="AEA07519.1"/>
    <property type="molecule type" value="Genomic_DNA"/>
</dbReference>
<accession>F2XG33</accession>
<dbReference type="EMBL" id="HQ453169">
    <property type="protein sequence ID" value="AEA07526.1"/>
    <property type="molecule type" value="Genomic_DNA"/>
</dbReference>
<sequence>MTYFVLCLALHFVLGGLAVASKPSPYCGVVGLVLASLTGCGWLWSLG</sequence>